<proteinExistence type="predicted"/>
<gene>
    <name evidence="2" type="primary">HaOG202095</name>
    <name evidence="2" type="ORF">B5X24_HaOG202095</name>
</gene>
<feature type="region of interest" description="Disordered" evidence="1">
    <location>
        <begin position="156"/>
        <end position="209"/>
    </location>
</feature>
<name>A0A2W1BU39_HELAM</name>
<dbReference type="AlphaFoldDB" id="A0A2W1BU39"/>
<dbReference type="EMBL" id="KZ149901">
    <property type="protein sequence ID" value="PZC78529.1"/>
    <property type="molecule type" value="Genomic_DNA"/>
</dbReference>
<protein>
    <submittedName>
        <fullName evidence="2">Uncharacterized protein</fullName>
    </submittedName>
</protein>
<feature type="compositionally biased region" description="Acidic residues" evidence="1">
    <location>
        <begin position="167"/>
        <end position="198"/>
    </location>
</feature>
<reference evidence="2 3" key="1">
    <citation type="journal article" date="2017" name="BMC Biol.">
        <title>Genomic innovations, transcriptional plasticity and gene loss underlying the evolution and divergence of two highly polyphagous and invasive Helicoverpa pest species.</title>
        <authorList>
            <person name="Pearce S.L."/>
            <person name="Clarke D.F."/>
            <person name="East P.D."/>
            <person name="Elfekih S."/>
            <person name="Gordon K.H."/>
            <person name="Jermiin L.S."/>
            <person name="McGaughran A."/>
            <person name="Oakeshott J.G."/>
            <person name="Papanikolaou A."/>
            <person name="Perera O.P."/>
            <person name="Rane R.V."/>
            <person name="Richards S."/>
            <person name="Tay W.T."/>
            <person name="Walsh T.K."/>
            <person name="Anderson A."/>
            <person name="Anderson C.J."/>
            <person name="Asgari S."/>
            <person name="Board P.G."/>
            <person name="Bretschneider A."/>
            <person name="Campbell P.M."/>
            <person name="Chertemps T."/>
            <person name="Christeller J.T."/>
            <person name="Coppin C.W."/>
            <person name="Downes S.J."/>
            <person name="Duan G."/>
            <person name="Farnsworth C.A."/>
            <person name="Good R.T."/>
            <person name="Han L.B."/>
            <person name="Han Y.C."/>
            <person name="Hatje K."/>
            <person name="Horne I."/>
            <person name="Huang Y.P."/>
            <person name="Hughes D.S."/>
            <person name="Jacquin-Joly E."/>
            <person name="James W."/>
            <person name="Jhangiani S."/>
            <person name="Kollmar M."/>
            <person name="Kuwar S.S."/>
            <person name="Li S."/>
            <person name="Liu N.Y."/>
            <person name="Maibeche M.T."/>
            <person name="Miller J.R."/>
            <person name="Montagne N."/>
            <person name="Perry T."/>
            <person name="Qu J."/>
            <person name="Song S.V."/>
            <person name="Sutton G.G."/>
            <person name="Vogel H."/>
            <person name="Walenz B.P."/>
            <person name="Xu W."/>
            <person name="Zhang H.J."/>
            <person name="Zou Z."/>
            <person name="Batterham P."/>
            <person name="Edwards O.R."/>
            <person name="Feyereisen R."/>
            <person name="Gibbs R.A."/>
            <person name="Heckel D.G."/>
            <person name="McGrath A."/>
            <person name="Robin C."/>
            <person name="Scherer S.E."/>
            <person name="Worley K.C."/>
            <person name="Wu Y.D."/>
        </authorList>
    </citation>
    <scope>NUCLEOTIDE SEQUENCE [LARGE SCALE GENOMIC DNA]</scope>
    <source>
        <strain evidence="2">Harm_GR_Male_#8</strain>
        <tissue evidence="2">Whole organism</tissue>
    </source>
</reference>
<sequence length="209" mass="23608">MKVYDHQSICCKVGAPASPTPVAAAARRAVLSSLKVAGTYLFVYEWTHSQHEMSTAGGGDEPPIDRPFGDLRPNLVEWVESVFEDCMAYDRTIFCSCRLCETQFGKGRPVVTRPVVPRPDTSMEEFYDEPPEKYSYLGFLNARRKAAWQREIDRMDGNAEEEKPAADEDEDLGLEAYLEDDDPQDDADMSESETYDPNDLDKIVNAIHR</sequence>
<evidence type="ECO:0000256" key="1">
    <source>
        <dbReference type="SAM" id="MobiDB-lite"/>
    </source>
</evidence>
<evidence type="ECO:0000313" key="2">
    <source>
        <dbReference type="EMBL" id="PZC78529.1"/>
    </source>
</evidence>
<organism evidence="2 3">
    <name type="scientific">Helicoverpa armigera</name>
    <name type="common">Cotton bollworm</name>
    <name type="synonym">Heliothis armigera</name>
    <dbReference type="NCBI Taxonomy" id="29058"/>
    <lineage>
        <taxon>Eukaryota</taxon>
        <taxon>Metazoa</taxon>
        <taxon>Ecdysozoa</taxon>
        <taxon>Arthropoda</taxon>
        <taxon>Hexapoda</taxon>
        <taxon>Insecta</taxon>
        <taxon>Pterygota</taxon>
        <taxon>Neoptera</taxon>
        <taxon>Endopterygota</taxon>
        <taxon>Lepidoptera</taxon>
        <taxon>Glossata</taxon>
        <taxon>Ditrysia</taxon>
        <taxon>Noctuoidea</taxon>
        <taxon>Noctuidae</taxon>
        <taxon>Heliothinae</taxon>
        <taxon>Helicoverpa</taxon>
    </lineage>
</organism>
<evidence type="ECO:0000313" key="3">
    <source>
        <dbReference type="Proteomes" id="UP000249218"/>
    </source>
</evidence>
<accession>A0A2W1BU39</accession>
<keyword evidence="3" id="KW-1185">Reference proteome</keyword>
<dbReference type="Proteomes" id="UP000249218">
    <property type="component" value="Unassembled WGS sequence"/>
</dbReference>
<feature type="compositionally biased region" description="Basic and acidic residues" evidence="1">
    <location>
        <begin position="156"/>
        <end position="166"/>
    </location>
</feature>